<dbReference type="Gene3D" id="3.90.79.10">
    <property type="entry name" value="Nucleoside Triphosphate Pyrophosphohydrolase"/>
    <property type="match status" value="1"/>
</dbReference>
<dbReference type="SUPFAM" id="SSF55811">
    <property type="entry name" value="Nudix"/>
    <property type="match status" value="1"/>
</dbReference>
<proteinExistence type="inferred from homology"/>
<dbReference type="PANTHER" id="PTHR43046:SF2">
    <property type="entry name" value="8-OXO-DGTP DIPHOSPHATASE-RELATED"/>
    <property type="match status" value="1"/>
</dbReference>
<evidence type="ECO:0000256" key="2">
    <source>
        <dbReference type="ARBA" id="ARBA00022801"/>
    </source>
</evidence>
<dbReference type="PROSITE" id="PS00893">
    <property type="entry name" value="NUDIX_BOX"/>
    <property type="match status" value="1"/>
</dbReference>
<evidence type="ECO:0000313" key="5">
    <source>
        <dbReference type="EMBL" id="GLO64619.1"/>
    </source>
</evidence>
<gene>
    <name evidence="5" type="primary">nudG</name>
    <name evidence="5" type="ORF">MACH08_04030</name>
</gene>
<sequence>MNKWIGAAAVCINNQREVLMVFQGKTKEIKTWSIPSGGVEGGETFEECCIRELNEETGYIGELIGSHPIKTKNRIEKDISIKVKYYEVKIIGGSMRIQDPDELIYDIRWINLQELRDLNLTFPEDRKFLEGLLE</sequence>
<dbReference type="Pfam" id="PF00293">
    <property type="entry name" value="NUDIX"/>
    <property type="match status" value="1"/>
</dbReference>
<dbReference type="InterPro" id="IPR000086">
    <property type="entry name" value="NUDIX_hydrolase_dom"/>
</dbReference>
<reference evidence="5 6" key="1">
    <citation type="submission" date="2023-02" db="EMBL/GenBank/DDBJ databases">
        <title>Oceanobacillus kimchii IFOP_LL358 isolated form Alexandrium catenella lab strain.</title>
        <authorList>
            <person name="Gajardo G."/>
            <person name="Ueki S."/>
            <person name="Maruyama F."/>
        </authorList>
    </citation>
    <scope>NUCLEOTIDE SEQUENCE [LARGE SCALE GENOMIC DNA]</scope>
    <source>
        <strain evidence="5 6">IFOP_LL358</strain>
    </source>
</reference>
<name>A0ABQ5TG97_9BACI</name>
<dbReference type="CDD" id="cd02883">
    <property type="entry name" value="NUDIX_Hydrolase"/>
    <property type="match status" value="1"/>
</dbReference>
<dbReference type="PROSITE" id="PS51462">
    <property type="entry name" value="NUDIX"/>
    <property type="match status" value="1"/>
</dbReference>
<dbReference type="PANTHER" id="PTHR43046">
    <property type="entry name" value="GDP-MANNOSE MANNOSYL HYDROLASE"/>
    <property type="match status" value="1"/>
</dbReference>
<evidence type="ECO:0000259" key="4">
    <source>
        <dbReference type="PROSITE" id="PS51462"/>
    </source>
</evidence>
<dbReference type="InterPro" id="IPR020476">
    <property type="entry name" value="Nudix_hydrolase"/>
</dbReference>
<protein>
    <submittedName>
        <fullName evidence="5">DNA mismatch repair protein MutT</fullName>
    </submittedName>
</protein>
<dbReference type="PRINTS" id="PR00502">
    <property type="entry name" value="NUDIXFAMILY"/>
</dbReference>
<dbReference type="EMBL" id="BSKO01000001">
    <property type="protein sequence ID" value="GLO64619.1"/>
    <property type="molecule type" value="Genomic_DNA"/>
</dbReference>
<evidence type="ECO:0000313" key="6">
    <source>
        <dbReference type="Proteomes" id="UP001275436"/>
    </source>
</evidence>
<comment type="caution">
    <text evidence="5">The sequence shown here is derived from an EMBL/GenBank/DDBJ whole genome shotgun (WGS) entry which is preliminary data.</text>
</comment>
<dbReference type="InterPro" id="IPR020084">
    <property type="entry name" value="NUDIX_hydrolase_CS"/>
</dbReference>
<feature type="domain" description="Nudix hydrolase" evidence="4">
    <location>
        <begin position="3"/>
        <end position="134"/>
    </location>
</feature>
<evidence type="ECO:0000256" key="3">
    <source>
        <dbReference type="RuleBase" id="RU003476"/>
    </source>
</evidence>
<comment type="cofactor">
    <cofactor evidence="1">
        <name>Mg(2+)</name>
        <dbReference type="ChEBI" id="CHEBI:18420"/>
    </cofactor>
</comment>
<organism evidence="5 6">
    <name type="scientific">Oceanobacillus kimchii</name>
    <dbReference type="NCBI Taxonomy" id="746691"/>
    <lineage>
        <taxon>Bacteria</taxon>
        <taxon>Bacillati</taxon>
        <taxon>Bacillota</taxon>
        <taxon>Bacilli</taxon>
        <taxon>Bacillales</taxon>
        <taxon>Bacillaceae</taxon>
        <taxon>Oceanobacillus</taxon>
    </lineage>
</organism>
<dbReference type="InterPro" id="IPR015797">
    <property type="entry name" value="NUDIX_hydrolase-like_dom_sf"/>
</dbReference>
<comment type="similarity">
    <text evidence="3">Belongs to the Nudix hydrolase family.</text>
</comment>
<dbReference type="Proteomes" id="UP001275436">
    <property type="component" value="Unassembled WGS sequence"/>
</dbReference>
<evidence type="ECO:0000256" key="1">
    <source>
        <dbReference type="ARBA" id="ARBA00001946"/>
    </source>
</evidence>
<accession>A0ABQ5TG97</accession>
<keyword evidence="2 3" id="KW-0378">Hydrolase</keyword>
<keyword evidence="6" id="KW-1185">Reference proteome</keyword>
<dbReference type="RefSeq" id="WP_017795416.1">
    <property type="nucleotide sequence ID" value="NZ_BSKO01000001.1"/>
</dbReference>